<dbReference type="RefSeq" id="WP_050412952.1">
    <property type="nucleotide sequence ID" value="NZ_FMZQ01000007.1"/>
</dbReference>
<reference evidence="2" key="1">
    <citation type="submission" date="2016-10" db="EMBL/GenBank/DDBJ databases">
        <authorList>
            <person name="Varghese N."/>
            <person name="Submissions S."/>
        </authorList>
    </citation>
    <scope>NUCLEOTIDE SEQUENCE [LARGE SCALE GENOMIC DNA]</scope>
    <source>
        <strain evidence="2">DSM 26382</strain>
    </source>
</reference>
<keyword evidence="2" id="KW-1185">Reference proteome</keyword>
<name>A0A1G6Q4H2_9GAMM</name>
<organism evidence="1 2">
    <name type="scientific">Ectopseudomonas chengduensis</name>
    <dbReference type="NCBI Taxonomy" id="489632"/>
    <lineage>
        <taxon>Bacteria</taxon>
        <taxon>Pseudomonadati</taxon>
        <taxon>Pseudomonadota</taxon>
        <taxon>Gammaproteobacteria</taxon>
        <taxon>Pseudomonadales</taxon>
        <taxon>Pseudomonadaceae</taxon>
        <taxon>Ectopseudomonas</taxon>
    </lineage>
</organism>
<dbReference type="Proteomes" id="UP000199467">
    <property type="component" value="Unassembled WGS sequence"/>
</dbReference>
<evidence type="ECO:0000313" key="1">
    <source>
        <dbReference type="EMBL" id="SDC86646.1"/>
    </source>
</evidence>
<gene>
    <name evidence="1" type="ORF">SAMN05216576_107225</name>
</gene>
<evidence type="ECO:0000313" key="2">
    <source>
        <dbReference type="Proteomes" id="UP000199467"/>
    </source>
</evidence>
<proteinExistence type="predicted"/>
<sequence length="177" mass="18664">MQSSNFEQRLKAASDALFGKFCAGLAKIDPTTAAVCATALCSATYIAGFGMEIAHQTQILGEAGKEALKAYQALTPDTTLRYLGQALSGDLPSTGQNLQGAAAWMFMTVPAATAALAKLAKGFGQMRAQAPEDITPRLRGATRVEQLQSTLSTLNSSLDKPIAMQEPTTSKKFRGMS</sequence>
<dbReference type="EMBL" id="FMZQ01000007">
    <property type="protein sequence ID" value="SDC86646.1"/>
    <property type="molecule type" value="Genomic_DNA"/>
</dbReference>
<protein>
    <submittedName>
        <fullName evidence="1">Uncharacterized protein</fullName>
    </submittedName>
</protein>
<accession>A0A1G6Q4H2</accession>
<dbReference type="AlphaFoldDB" id="A0A1G6Q4H2"/>